<evidence type="ECO:0008006" key="3">
    <source>
        <dbReference type="Google" id="ProtNLM"/>
    </source>
</evidence>
<gene>
    <name evidence="1" type="ORF">GXP70_17455</name>
</gene>
<evidence type="ECO:0000313" key="1">
    <source>
        <dbReference type="EMBL" id="QHT61578.1"/>
    </source>
</evidence>
<organism evidence="1 2">
    <name type="scientific">Paenibacillus lycopersici</name>
    <dbReference type="NCBI Taxonomy" id="2704462"/>
    <lineage>
        <taxon>Bacteria</taxon>
        <taxon>Bacillati</taxon>
        <taxon>Bacillota</taxon>
        <taxon>Bacilli</taxon>
        <taxon>Bacillales</taxon>
        <taxon>Paenibacillaceae</taxon>
        <taxon>Paenibacillus</taxon>
    </lineage>
</organism>
<dbReference type="RefSeq" id="WP_162358017.1">
    <property type="nucleotide sequence ID" value="NZ_CP048209.1"/>
</dbReference>
<reference evidence="1 2" key="1">
    <citation type="submission" date="2020-01" db="EMBL/GenBank/DDBJ databases">
        <title>Paenibacillus sp. nov., isolated from tomato rhizosphere.</title>
        <authorList>
            <person name="Weon H.-Y."/>
            <person name="Lee S.A."/>
        </authorList>
    </citation>
    <scope>NUCLEOTIDE SEQUENCE [LARGE SCALE GENOMIC DNA]</scope>
    <source>
        <strain evidence="1 2">12200R-189</strain>
    </source>
</reference>
<evidence type="ECO:0000313" key="2">
    <source>
        <dbReference type="Proteomes" id="UP000476064"/>
    </source>
</evidence>
<protein>
    <recommendedName>
        <fullName evidence="3">DUF2140 family protein</fullName>
    </recommendedName>
</protein>
<dbReference type="AlphaFoldDB" id="A0A6C0FWW2"/>
<dbReference type="EMBL" id="CP048209">
    <property type="protein sequence ID" value="QHT61578.1"/>
    <property type="molecule type" value="Genomic_DNA"/>
</dbReference>
<keyword evidence="2" id="KW-1185">Reference proteome</keyword>
<accession>A0A6C0FWW2</accession>
<name>A0A6C0FWW2_9BACL</name>
<proteinExistence type="predicted"/>
<sequence length="192" mass="21191">MKKLIIVLGTLLLLIAVLGAAAAWYVKPAETLDLNYTPVPLEDRALDMARSLSTKLTLSEADVNNIGKAYIAANPQYGPNVTITGARFRFENGRVAGHYNLKVKNRVPVGIVVYYNVKWQDPNLIAEVDEAKLRSRTLPLKYFDDIVIPLGDSVPKPLRVQSASLTGNQLVITLKKPTLSELAQLLRRELGL</sequence>
<dbReference type="KEGG" id="plyc:GXP70_17455"/>
<dbReference type="Proteomes" id="UP000476064">
    <property type="component" value="Chromosome"/>
</dbReference>